<dbReference type="InterPro" id="IPR016130">
    <property type="entry name" value="Tyr_Pase_AS"/>
</dbReference>
<protein>
    <recommendedName>
        <fullName evidence="2">Tyrosine specific protein phosphatases domain-containing protein</fullName>
    </recommendedName>
</protein>
<feature type="domain" description="Tyrosine specific protein phosphatases" evidence="2">
    <location>
        <begin position="165"/>
        <end position="219"/>
    </location>
</feature>
<dbReference type="Pfam" id="PF22784">
    <property type="entry name" value="PTP-SAK"/>
    <property type="match status" value="1"/>
</dbReference>
<dbReference type="PANTHER" id="PTHR23339">
    <property type="entry name" value="TYROSINE SPECIFIC PROTEIN PHOSPHATASE AND DUAL SPECIFICITY PROTEIN PHOSPHATASE"/>
    <property type="match status" value="1"/>
</dbReference>
<evidence type="ECO:0000259" key="2">
    <source>
        <dbReference type="PROSITE" id="PS50056"/>
    </source>
</evidence>
<dbReference type="SUPFAM" id="SSF52799">
    <property type="entry name" value="(Phosphotyrosine protein) phosphatases II"/>
    <property type="match status" value="1"/>
</dbReference>
<gene>
    <name evidence="3" type="ORF">FNF29_06395</name>
</gene>
<keyword evidence="1" id="KW-0378">Hydrolase</keyword>
<comment type="caution">
    <text evidence="3">The sequence shown here is derived from an EMBL/GenBank/DDBJ whole genome shotgun (WGS) entry which is preliminary data.</text>
</comment>
<dbReference type="InterPro" id="IPR000387">
    <property type="entry name" value="Tyr_Pase_dom"/>
</dbReference>
<dbReference type="InterPro" id="IPR050561">
    <property type="entry name" value="PTP"/>
</dbReference>
<dbReference type="OMA" id="PRWHIIG"/>
<dbReference type="EMBL" id="VLTN01000048">
    <property type="protein sequence ID" value="KAA0148922.1"/>
    <property type="molecule type" value="Genomic_DNA"/>
</dbReference>
<sequence length="307" mass="33007">MSGHARARPDRLSGLLPAPRGTSRILAEPLGSLAGAVPPLPFSDLVDPTYYRGPTEESNWVLHGRLLVGAYPGAVDDGQNDAILRSILELGITTFVCLQSEYQHRGVSREDWIAGTKLRPYIYDAVRLLPSIRWPSPSQCCAPKPTEGLHFLHFPIVDCSTANDTGVLELAHDLVNRLASGENLYVHCWGGHGRTGTVVSIMLGLMYGLPARNCMAYLQHVHDLRICPMDVGTPQTSQQRRQVIRILSAVRRAGIVAEAPPAPLGKAPSVSDGAVGTANASRRAASVGQSAHRRTAAIVAESLPMPP</sequence>
<dbReference type="Gene3D" id="3.90.190.10">
    <property type="entry name" value="Protein tyrosine phosphatase superfamily"/>
    <property type="match status" value="1"/>
</dbReference>
<evidence type="ECO:0000313" key="4">
    <source>
        <dbReference type="Proteomes" id="UP000323011"/>
    </source>
</evidence>
<dbReference type="InterPro" id="IPR003595">
    <property type="entry name" value="Tyr_Pase_cat"/>
</dbReference>
<dbReference type="PROSITE" id="PS00383">
    <property type="entry name" value="TYR_PHOSPHATASE_1"/>
    <property type="match status" value="1"/>
</dbReference>
<keyword evidence="4" id="KW-1185">Reference proteome</keyword>
<evidence type="ECO:0000313" key="3">
    <source>
        <dbReference type="EMBL" id="KAA0148922.1"/>
    </source>
</evidence>
<dbReference type="InterPro" id="IPR029021">
    <property type="entry name" value="Prot-tyrosine_phosphatase-like"/>
</dbReference>
<proteinExistence type="predicted"/>
<dbReference type="InterPro" id="IPR057023">
    <property type="entry name" value="PTP-SAK"/>
</dbReference>
<name>A0A5A8C773_CAFRO</name>
<reference evidence="3 4" key="1">
    <citation type="submission" date="2019-07" db="EMBL/GenBank/DDBJ databases">
        <title>Genomes of Cafeteria roenbergensis.</title>
        <authorList>
            <person name="Fischer M.G."/>
            <person name="Hackl T."/>
            <person name="Roman M."/>
        </authorList>
    </citation>
    <scope>NUCLEOTIDE SEQUENCE [LARGE SCALE GENOMIC DNA]</scope>
    <source>
        <strain evidence="3 4">BVI</strain>
    </source>
</reference>
<dbReference type="GO" id="GO:0016791">
    <property type="term" value="F:phosphatase activity"/>
    <property type="evidence" value="ECO:0007669"/>
    <property type="project" value="UniProtKB-ARBA"/>
</dbReference>
<organism evidence="3 4">
    <name type="scientific">Cafeteria roenbergensis</name>
    <name type="common">Marine flagellate</name>
    <dbReference type="NCBI Taxonomy" id="33653"/>
    <lineage>
        <taxon>Eukaryota</taxon>
        <taxon>Sar</taxon>
        <taxon>Stramenopiles</taxon>
        <taxon>Bigyra</taxon>
        <taxon>Opalozoa</taxon>
        <taxon>Bicosoecida</taxon>
        <taxon>Cafeteriaceae</taxon>
        <taxon>Cafeteria</taxon>
    </lineage>
</organism>
<dbReference type="AlphaFoldDB" id="A0A5A8C773"/>
<dbReference type="Proteomes" id="UP000323011">
    <property type="component" value="Unassembled WGS sequence"/>
</dbReference>
<evidence type="ECO:0000256" key="1">
    <source>
        <dbReference type="ARBA" id="ARBA00022801"/>
    </source>
</evidence>
<dbReference type="PROSITE" id="PS50056">
    <property type="entry name" value="TYR_PHOSPHATASE_2"/>
    <property type="match status" value="1"/>
</dbReference>
<dbReference type="SMART" id="SM00404">
    <property type="entry name" value="PTPc_motif"/>
    <property type="match status" value="1"/>
</dbReference>
<accession>A0A5A8C773</accession>